<dbReference type="Proteomes" id="UP000298390">
    <property type="component" value="Unassembled WGS sequence"/>
</dbReference>
<evidence type="ECO:0000313" key="3">
    <source>
        <dbReference type="Proteomes" id="UP000298390"/>
    </source>
</evidence>
<evidence type="ECO:0000313" key="2">
    <source>
        <dbReference type="EMBL" id="TFY69546.1"/>
    </source>
</evidence>
<name>A0A4Y9Z417_9APHY</name>
<protein>
    <submittedName>
        <fullName evidence="2">Uncharacterized protein</fullName>
    </submittedName>
</protein>
<gene>
    <name evidence="2" type="ORF">EVJ58_g344</name>
</gene>
<keyword evidence="1" id="KW-0812">Transmembrane</keyword>
<evidence type="ECO:0000256" key="1">
    <source>
        <dbReference type="SAM" id="Phobius"/>
    </source>
</evidence>
<reference evidence="2 3" key="1">
    <citation type="submission" date="2019-01" db="EMBL/GenBank/DDBJ databases">
        <title>Genome sequencing of the rare red list fungi Fomitopsis rosea.</title>
        <authorList>
            <person name="Buettner E."/>
            <person name="Kellner H."/>
        </authorList>
    </citation>
    <scope>NUCLEOTIDE SEQUENCE [LARGE SCALE GENOMIC DNA]</scope>
    <source>
        <strain evidence="2 3">DSM 105464</strain>
    </source>
</reference>
<feature type="transmembrane region" description="Helical" evidence="1">
    <location>
        <begin position="134"/>
        <end position="151"/>
    </location>
</feature>
<keyword evidence="1" id="KW-0472">Membrane</keyword>
<proteinExistence type="predicted"/>
<accession>A0A4Y9Z417</accession>
<feature type="transmembrane region" description="Helical" evidence="1">
    <location>
        <begin position="163"/>
        <end position="185"/>
    </location>
</feature>
<keyword evidence="1" id="KW-1133">Transmembrane helix</keyword>
<sequence length="546" mass="62017">MSRASSVGHTFTSFDGSARSTWKAVAFYVVLNTWNEWLHGPNDTSLHDVRSLPSEAAARLLLVEVIKLCLSLVHSLWNSRWTSRYASTGPHYPDEEELEASDLTDSLRLYSHGHESPRGSVEGMVAICPPIRPFALAHVFVVATVFAFYQYNVALARDLTDPLTLYLALSVGTLCTLFLSSLVLLQLFSAIQWHAAILQLLRSPVDFWSSSHARYDANLDFYREVYSQFFPNIVFVGPGTREDKGFQHSYDVLVDSYQSDEDLSDPAFFKMAGRMAHHMLFTAMKEYDCYDGYLWAPFDTLLNVPRLQLFDQRYFWYHSPAATYVPNPALGDAAANNNASRHAPPANISPDPYLDLTSTWKGWGQDWWWGDPHVGLSVCMPAFHRVPPPLREQFRERMAPYTNGTTRLIGGSADTLYIPGRHRQVFMDTLALFLETDCFLEIATPTVVHLSAALEEPILFVDHWWIWQPPFNATYVRQKWAQGYEVDTFHTFHWGDRDSNGVWRGNPAHIADVRALLAESARRQDVEWPWTSSALPDTAPTPEPTS</sequence>
<comment type="caution">
    <text evidence="2">The sequence shown here is derived from an EMBL/GenBank/DDBJ whole genome shotgun (WGS) entry which is preliminary data.</text>
</comment>
<dbReference type="EMBL" id="SEKV01000008">
    <property type="protein sequence ID" value="TFY69546.1"/>
    <property type="molecule type" value="Genomic_DNA"/>
</dbReference>
<organism evidence="2 3">
    <name type="scientific">Rhodofomes roseus</name>
    <dbReference type="NCBI Taxonomy" id="34475"/>
    <lineage>
        <taxon>Eukaryota</taxon>
        <taxon>Fungi</taxon>
        <taxon>Dikarya</taxon>
        <taxon>Basidiomycota</taxon>
        <taxon>Agaricomycotina</taxon>
        <taxon>Agaricomycetes</taxon>
        <taxon>Polyporales</taxon>
        <taxon>Rhodofomes</taxon>
    </lineage>
</organism>
<dbReference type="STRING" id="34475.A0A4Y9Z417"/>
<dbReference type="AlphaFoldDB" id="A0A4Y9Z417"/>